<organism evidence="1 2">
    <name type="scientific">Cyclobacterium marinum (strain ATCC 25205 / DSM 745 / LMG 13164 / NCIMB 1802)</name>
    <name type="common">Flectobacillus marinus</name>
    <dbReference type="NCBI Taxonomy" id="880070"/>
    <lineage>
        <taxon>Bacteria</taxon>
        <taxon>Pseudomonadati</taxon>
        <taxon>Bacteroidota</taxon>
        <taxon>Cytophagia</taxon>
        <taxon>Cytophagales</taxon>
        <taxon>Cyclobacteriaceae</taxon>
        <taxon>Cyclobacterium</taxon>
    </lineage>
</organism>
<keyword evidence="2" id="KW-1185">Reference proteome</keyword>
<gene>
    <name evidence="1" type="ordered locus">Cycma_0315</name>
</gene>
<dbReference type="PROSITE" id="PS51257">
    <property type="entry name" value="PROKAR_LIPOPROTEIN"/>
    <property type="match status" value="1"/>
</dbReference>
<sequence length="275" mass="30899">MKITHKMKQCTPLVLLIFLFSCNLDTNKDLQIDQSFEGEEAYWVSKTLDEHIYLPFYDFSVYANVAFTDSLPGCPTISIDSEQYIVTIDYDTPNCEDGSTDRQGKLQIQYSSISNNINSTIKITYDGYQTSNTTIEGFRFFQVTNKTASELLLQENADSLLLIDENESSTKLVLDLVHGGKIRNNSLTELNISGSLTGRNWGGNQIEATILKPKIINQACISQLGFYAVSGEERWTFTRSENTQVTHQLNYSNTEGCETTTTIKLAEGVTMIKQP</sequence>
<dbReference type="Proteomes" id="UP000001635">
    <property type="component" value="Chromosome"/>
</dbReference>
<evidence type="ECO:0000313" key="2">
    <source>
        <dbReference type="Proteomes" id="UP000001635"/>
    </source>
</evidence>
<dbReference type="AlphaFoldDB" id="G0IUA0"/>
<evidence type="ECO:0008006" key="3">
    <source>
        <dbReference type="Google" id="ProtNLM"/>
    </source>
</evidence>
<accession>G0IUA0</accession>
<protein>
    <recommendedName>
        <fullName evidence="3">Lipoprotein</fullName>
    </recommendedName>
</protein>
<evidence type="ECO:0000313" key="1">
    <source>
        <dbReference type="EMBL" id="AEL24095.1"/>
    </source>
</evidence>
<name>G0IUA0_CYCMS</name>
<dbReference type="HOGENOM" id="CLU_1010907_0_0_10"/>
<proteinExistence type="predicted"/>
<dbReference type="EMBL" id="CP002955">
    <property type="protein sequence ID" value="AEL24095.1"/>
    <property type="molecule type" value="Genomic_DNA"/>
</dbReference>
<reference evidence="2" key="1">
    <citation type="submission" date="2011-07" db="EMBL/GenBank/DDBJ databases">
        <title>The complete genome of Cyclobacterium marinum DSM 745.</title>
        <authorList>
            <person name="Lucas S."/>
            <person name="Han J."/>
            <person name="Lapidus A."/>
            <person name="Bruce D."/>
            <person name="Goodwin L."/>
            <person name="Pitluck S."/>
            <person name="Peters L."/>
            <person name="Kyrpides N."/>
            <person name="Mavromatis K."/>
            <person name="Ivanova N."/>
            <person name="Ovchinnikova G."/>
            <person name="Chertkov O."/>
            <person name="Detter J.C."/>
            <person name="Tapia R."/>
            <person name="Han C."/>
            <person name="Land M."/>
            <person name="Hauser L."/>
            <person name="Markowitz V."/>
            <person name="Cheng J.-F."/>
            <person name="Hugenholtz P."/>
            <person name="Woyke T."/>
            <person name="Wu D."/>
            <person name="Tindall B."/>
            <person name="Schuetze A."/>
            <person name="Brambilla E."/>
            <person name="Klenk H.-P."/>
            <person name="Eisen J.A."/>
        </authorList>
    </citation>
    <scope>NUCLEOTIDE SEQUENCE [LARGE SCALE GENOMIC DNA]</scope>
    <source>
        <strain evidence="2">ATCC 25205 / DSM 745 / LMG 13164 / NCIMB 1802</strain>
    </source>
</reference>
<dbReference type="KEGG" id="cmr:Cycma_0315"/>